<feature type="domain" description="Rax2-like third" evidence="5">
    <location>
        <begin position="407"/>
        <end position="561"/>
    </location>
</feature>
<proteinExistence type="predicted"/>
<dbReference type="OrthoDB" id="2503993at2759"/>
<dbReference type="STRING" id="933852.A0A0C3ANZ9"/>
<reference evidence="6 7" key="1">
    <citation type="submission" date="2014-04" db="EMBL/GenBank/DDBJ databases">
        <authorList>
            <consortium name="DOE Joint Genome Institute"/>
            <person name="Kuo A."/>
            <person name="Zuccaro A."/>
            <person name="Kohler A."/>
            <person name="Nagy L.G."/>
            <person name="Floudas D."/>
            <person name="Copeland A."/>
            <person name="Barry K.W."/>
            <person name="Cichocki N."/>
            <person name="Veneault-Fourrey C."/>
            <person name="LaButti K."/>
            <person name="Lindquist E.A."/>
            <person name="Lipzen A."/>
            <person name="Lundell T."/>
            <person name="Morin E."/>
            <person name="Murat C."/>
            <person name="Sun H."/>
            <person name="Tunlid A."/>
            <person name="Henrissat B."/>
            <person name="Grigoriev I.V."/>
            <person name="Hibbett D.S."/>
            <person name="Martin F."/>
            <person name="Nordberg H.P."/>
            <person name="Cantor M.N."/>
            <person name="Hua S.X."/>
        </authorList>
    </citation>
    <scope>NUCLEOTIDE SEQUENCE [LARGE SCALE GENOMIC DNA]</scope>
    <source>
        <strain evidence="6 7">MAFF 305830</strain>
    </source>
</reference>
<evidence type="ECO:0000259" key="5">
    <source>
        <dbReference type="Pfam" id="PF20843"/>
    </source>
</evidence>
<dbReference type="Gene3D" id="2.120.10.80">
    <property type="entry name" value="Kelch-type beta propeller"/>
    <property type="match status" value="1"/>
</dbReference>
<dbReference type="InterPro" id="IPR024982">
    <property type="entry name" value="Rax2-like_C"/>
</dbReference>
<dbReference type="PANTHER" id="PTHR31778">
    <property type="entry name" value="BUD SITE SELECTION PROTEIN RAX2"/>
    <property type="match status" value="1"/>
</dbReference>
<dbReference type="SUPFAM" id="SSF117281">
    <property type="entry name" value="Kelch motif"/>
    <property type="match status" value="1"/>
</dbReference>
<dbReference type="SUPFAM" id="SSF50965">
    <property type="entry name" value="Galactose oxidase, central domain"/>
    <property type="match status" value="1"/>
</dbReference>
<keyword evidence="1" id="KW-0472">Membrane</keyword>
<organism evidence="6 7">
    <name type="scientific">Serendipita vermifera MAFF 305830</name>
    <dbReference type="NCBI Taxonomy" id="933852"/>
    <lineage>
        <taxon>Eukaryota</taxon>
        <taxon>Fungi</taxon>
        <taxon>Dikarya</taxon>
        <taxon>Basidiomycota</taxon>
        <taxon>Agaricomycotina</taxon>
        <taxon>Agaricomycetes</taxon>
        <taxon>Sebacinales</taxon>
        <taxon>Serendipitaceae</taxon>
        <taxon>Serendipita</taxon>
    </lineage>
</organism>
<feature type="chain" id="PRO_5002175402" evidence="2">
    <location>
        <begin position="21"/>
        <end position="1312"/>
    </location>
</feature>
<evidence type="ECO:0000256" key="1">
    <source>
        <dbReference type="SAM" id="Phobius"/>
    </source>
</evidence>
<evidence type="ECO:0000259" key="3">
    <source>
        <dbReference type="Pfam" id="PF12768"/>
    </source>
</evidence>
<protein>
    <submittedName>
        <fullName evidence="6">Uncharacterized protein</fullName>
    </submittedName>
</protein>
<dbReference type="Proteomes" id="UP000054097">
    <property type="component" value="Unassembled WGS sequence"/>
</dbReference>
<dbReference type="InterPro" id="IPR048265">
    <property type="entry name" value="Rax2-like_third"/>
</dbReference>
<dbReference type="EMBL" id="KN824371">
    <property type="protein sequence ID" value="KIM21794.1"/>
    <property type="molecule type" value="Genomic_DNA"/>
</dbReference>
<dbReference type="InterPro" id="IPR048266">
    <property type="entry name" value="Rax2-like_second"/>
</dbReference>
<keyword evidence="1" id="KW-0812">Transmembrane</keyword>
<evidence type="ECO:0000259" key="4">
    <source>
        <dbReference type="Pfam" id="PF20842"/>
    </source>
</evidence>
<dbReference type="InterPro" id="IPR015915">
    <property type="entry name" value="Kelch-typ_b-propeller"/>
</dbReference>
<gene>
    <name evidence="6" type="ORF">M408DRAFT_18316</name>
</gene>
<dbReference type="GO" id="GO:1902929">
    <property type="term" value="C:plasma membrane of growing cell tip"/>
    <property type="evidence" value="ECO:0007669"/>
    <property type="project" value="TreeGrafter"/>
</dbReference>
<keyword evidence="1" id="KW-1133">Transmembrane helix</keyword>
<feature type="domain" description="Rax2-like C-terminal" evidence="3">
    <location>
        <begin position="988"/>
        <end position="1204"/>
    </location>
</feature>
<evidence type="ECO:0000313" key="7">
    <source>
        <dbReference type="Proteomes" id="UP000054097"/>
    </source>
</evidence>
<dbReference type="HOGENOM" id="CLU_005863_0_0_1"/>
<dbReference type="Pfam" id="PF20842">
    <property type="entry name" value="Rax2_2"/>
    <property type="match status" value="1"/>
</dbReference>
<keyword evidence="2" id="KW-0732">Signal</keyword>
<name>A0A0C3ANZ9_SERVB</name>
<dbReference type="Pfam" id="PF20843">
    <property type="entry name" value="Rax2_3"/>
    <property type="match status" value="1"/>
</dbReference>
<feature type="transmembrane region" description="Helical" evidence="1">
    <location>
        <begin position="1210"/>
        <end position="1241"/>
    </location>
</feature>
<sequence>MANQLLGLAVLAPLLYRANAATPQVDFDRMGKVAIAGSFAGLDFYSDAQQSSSMFDASTSTIFLRGSDGGLTPIGATNQGGSVIAGCSLGSDKFYFGGTFTSVAGQNVNNIVAYNPQTSTFSALPGGGLDGAVEALWCDSSSQTLWAGGAFHGPSGDSGNGYSGSVALYTPSSNSWSPPGFSGLSGRVSSIVSNSDSSSLFFGGSFITSYAANGSNNTNITSISNPNVPQSTGSTPFSSSLVPFPLSGAEVTAGPSSSRTGLGDVKNIFCPAGADGPGSTWFAQEGFFSQIIIRDFRALTASGIRLGNTFFDGQSTKTFCVTSLPDNQLLTLSYNVPGSEETRTCTEDCPLSTDSSVAFQDFLFTTAPIFGVQINLKEWTGDGAGLHLLQLLSDGSFAPAVVPDDSSCYSPGPSDVQRTGTWTSSQVFTSIPATTQTVLTANVAVGSSASSAPSLTWNIYVSASGTYDVFLLSPGCTNMQNCAGRTSVDVTLSPGGGQAPVTTTVSEANTEDAELLVYSGVIVPDASQGYTVNVKLALAANPTGSGSGGQYTIVADRIIMRLKEAGTSGNGTTGSGNGTGNGTASGTKRAFGVYEWPLRNSPENVNAAGVIPNNTETALTSAAFALYAGLGNSSAAAAQARIASVVPYNGGAVVGGQFRLSDGTTNVALLNNGALSALAGRGLGGTVSSMVLYGDSLFVGGTFNSTADGNTALRNVALYNLASNQWSALGGGVDGSVASLGLSNGHVTLVGNFTRTLVSSTTALGASGLASWDISAGKWVNSGGLLVGKLAGVMNGTAENSQYISGRVSMYLKYGADGAASISNGDNGNAAITPLGARLDSPAAKAAASSNAKRAWAGLNIRAMLAPRQSPGTTIPADGPAPAPSVLNGVFWTNTSSSHEVMIIGGNFSIPDTQVTSLAIYDPEDQSVRGVQGAQVDGIVRALLIVGSKLFVGGEFTLQGVEGHGFAVYDLDAQGWVGGVTGLTASSGQPVVRSLSTLADGSSLIVAGSFTSAGSTQCSGICKFDINALSWATLGSGTTGDVESVSYAGGNSEFLLAAGVLTVGGSQAYLASYSTQNQTWASVGTLPGPVTAVGVNDRNESSVFVAGRTASGAFVSHWDDLPISATSNITQLEMVPLQQEHDSTTLVGSDRVLWISGSLAGTNFTHAASALYDGQTLYPYLVTSTSTGESGSVSSFFHSFSSFSFSSRKYLAVGVVILISIALGAGVVFLIGLIGILWALFARRDDRNFGQDTIVEDDDSVRPSSLLAHVNAAARNTILGTPKPDYYVVEQGILNTMINFPDNIKGRKGLLL</sequence>
<accession>A0A0C3ANZ9</accession>
<dbReference type="InterPro" id="IPR011043">
    <property type="entry name" value="Gal_Oxase/kelch_b-propeller"/>
</dbReference>
<feature type="signal peptide" evidence="2">
    <location>
        <begin position="1"/>
        <end position="20"/>
    </location>
</feature>
<keyword evidence="7" id="KW-1185">Reference proteome</keyword>
<dbReference type="Pfam" id="PF12768">
    <property type="entry name" value="Rax2"/>
    <property type="match status" value="1"/>
</dbReference>
<dbReference type="PANTHER" id="PTHR31778:SF2">
    <property type="entry name" value="BUD SITE SELECTION PROTEIN RAX2"/>
    <property type="match status" value="1"/>
</dbReference>
<feature type="domain" description="Rax2-like second" evidence="4">
    <location>
        <begin position="245"/>
        <end position="386"/>
    </location>
</feature>
<reference evidence="7" key="2">
    <citation type="submission" date="2015-01" db="EMBL/GenBank/DDBJ databases">
        <title>Evolutionary Origins and Diversification of the Mycorrhizal Mutualists.</title>
        <authorList>
            <consortium name="DOE Joint Genome Institute"/>
            <consortium name="Mycorrhizal Genomics Consortium"/>
            <person name="Kohler A."/>
            <person name="Kuo A."/>
            <person name="Nagy L.G."/>
            <person name="Floudas D."/>
            <person name="Copeland A."/>
            <person name="Barry K.W."/>
            <person name="Cichocki N."/>
            <person name="Veneault-Fourrey C."/>
            <person name="LaButti K."/>
            <person name="Lindquist E.A."/>
            <person name="Lipzen A."/>
            <person name="Lundell T."/>
            <person name="Morin E."/>
            <person name="Murat C."/>
            <person name="Riley R."/>
            <person name="Ohm R."/>
            <person name="Sun H."/>
            <person name="Tunlid A."/>
            <person name="Henrissat B."/>
            <person name="Grigoriev I.V."/>
            <person name="Hibbett D.S."/>
            <person name="Martin F."/>
        </authorList>
    </citation>
    <scope>NUCLEOTIDE SEQUENCE [LARGE SCALE GENOMIC DNA]</scope>
    <source>
        <strain evidence="7">MAFF 305830</strain>
    </source>
</reference>
<evidence type="ECO:0000313" key="6">
    <source>
        <dbReference type="EMBL" id="KIM21794.1"/>
    </source>
</evidence>
<evidence type="ECO:0000256" key="2">
    <source>
        <dbReference type="SAM" id="SignalP"/>
    </source>
</evidence>